<evidence type="ECO:0000256" key="7">
    <source>
        <dbReference type="PROSITE-ProRule" id="PRU01360"/>
    </source>
</evidence>
<feature type="signal peptide" evidence="8">
    <location>
        <begin position="1"/>
        <end position="33"/>
    </location>
</feature>
<keyword evidence="4 7" id="KW-0812">Transmembrane</keyword>
<gene>
    <name evidence="10" type="ORF">K5L01_03450</name>
</gene>
<dbReference type="Pfam" id="PF25183">
    <property type="entry name" value="OMP_b-brl_4"/>
    <property type="match status" value="2"/>
</dbReference>
<keyword evidence="11" id="KW-1185">Reference proteome</keyword>
<organism evidence="10 11">
    <name type="scientific">Stenotrophomonas mori</name>
    <dbReference type="NCBI Taxonomy" id="2871096"/>
    <lineage>
        <taxon>Bacteria</taxon>
        <taxon>Pseudomonadati</taxon>
        <taxon>Pseudomonadota</taxon>
        <taxon>Gammaproteobacteria</taxon>
        <taxon>Lysobacterales</taxon>
        <taxon>Lysobacteraceae</taxon>
        <taxon>Stenotrophomonas</taxon>
    </lineage>
</organism>
<accession>A0ABT0SEJ1</accession>
<protein>
    <submittedName>
        <fullName evidence="10">TonB-dependent receptor</fullName>
    </submittedName>
</protein>
<feature type="domain" description="TonB-dependent transporter Oar-like beta-barrel" evidence="9">
    <location>
        <begin position="353"/>
        <end position="904"/>
    </location>
</feature>
<dbReference type="Gene3D" id="2.40.170.20">
    <property type="entry name" value="TonB-dependent receptor, beta-barrel domain"/>
    <property type="match status" value="1"/>
</dbReference>
<sequence>MNPSVIRMSPPARRLLSCALASCLAVAGVPVLAQSTGATIRGQVTADSAPAAQARITATNLATGLVRSVQSSDSGTYALAGLPPGTYRVDVVAAGQRSSRDITVQVGQAATVDLGVDGVGGSATAADTTLDTVQVTAQAPIETKTSEIATYITPRQIQALPQGTRNFLAFADTVPGMVFEQNPANGSTKLRGGVQSANNVNVYIDGVGQKNYVTQGGITGQDASRGNPFPQLAIGEYKVITSNYKAEYDQISSAAVTAVTRSGGNDFSGSFFWDYTNQDWRTARESEKNGVGKTRSGEKQYGAAFGGPIVKDKAHFFVTYEAKEYNAPQDLKPGEGRDGEDLPAPWRDQLGATATPFKEDLYFGKLDWSLDEANLLELTYKRREESEIGNVGGQSARSYGTDTGVTEDRYDLRWQYSSSNWLNDAHLTYEKAFWTKAPVNYGNGRVLTDGSGDEGKQIYRIGAGEGGLQDKGQKGWSFQNDTTFFGWEGHTLKFGVKYKQVDLDTIEQQPYNPQFYYDIHQGGTVPYFVRFGSAAAGTDGGAVTSRNRQLGLYLQDDWEVNERLTLNLGLRWDYEKTPSYLDYRTAPDVLAALASVDTDAGAAPGQTYAQTLARGGIDIERYISTGHNRKPFKDAIQPRLGFSYDLSGDERLVLFGGAGRSYDRNLFDYLQLERSKASFPTRRFHINAPGHACAVGGDCLDWDPRLLDRAYLMSLIDSGEAGREVWMFDNRLKTPYSDQFSLGLRNSFAMGGVDWNGSATVQHTRYKDGLLIARGNRYGDGGAYAPNGSPWSAPGLPGLGALIVASNGFESRNTALLLSLDKPYTASSRWNLNLAYTLTDAKQNIHEKDPVYGWYFQQGTWYGGAWAPRHRLVASGFTDLPWGMSVAGKLTLASTIKRWDIDGTAAYGGYERPHAWKPDGTLGFKQFDLSLTKTWDTGSDLKLKMRADVLNVFDWTNWGGYGINWADGAINSWDQYATRTFKLSFGLDW</sequence>
<keyword evidence="3 7" id="KW-1134">Transmembrane beta strand</keyword>
<feature type="domain" description="TonB-dependent transporter Oar-like beta-barrel" evidence="9">
    <location>
        <begin position="259"/>
        <end position="327"/>
    </location>
</feature>
<dbReference type="PANTHER" id="PTHR30069:SF46">
    <property type="entry name" value="OAR PROTEIN"/>
    <property type="match status" value="1"/>
</dbReference>
<name>A0ABT0SEJ1_9GAMM</name>
<evidence type="ECO:0000256" key="1">
    <source>
        <dbReference type="ARBA" id="ARBA00004571"/>
    </source>
</evidence>
<dbReference type="Pfam" id="PF13620">
    <property type="entry name" value="CarboxypepD_reg"/>
    <property type="match status" value="1"/>
</dbReference>
<evidence type="ECO:0000256" key="8">
    <source>
        <dbReference type="SAM" id="SignalP"/>
    </source>
</evidence>
<evidence type="ECO:0000256" key="4">
    <source>
        <dbReference type="ARBA" id="ARBA00022692"/>
    </source>
</evidence>
<dbReference type="PROSITE" id="PS52016">
    <property type="entry name" value="TONB_DEPENDENT_REC_3"/>
    <property type="match status" value="1"/>
</dbReference>
<proteinExistence type="inferred from homology"/>
<dbReference type="InterPro" id="IPR013784">
    <property type="entry name" value="Carb-bd-like_fold"/>
</dbReference>
<dbReference type="InterPro" id="IPR039426">
    <property type="entry name" value="TonB-dep_rcpt-like"/>
</dbReference>
<keyword evidence="8" id="KW-0732">Signal</keyword>
<evidence type="ECO:0000259" key="9">
    <source>
        <dbReference type="Pfam" id="PF25183"/>
    </source>
</evidence>
<keyword evidence="2 7" id="KW-0813">Transport</keyword>
<reference evidence="10 11" key="1">
    <citation type="submission" date="2021-08" db="EMBL/GenBank/DDBJ databases">
        <title>Novel members of of the genus Stenotrophomonas from differernt environment.</title>
        <authorList>
            <person name="Deng Y."/>
        </authorList>
    </citation>
    <scope>NUCLEOTIDE SEQUENCE [LARGE SCALE GENOMIC DNA]</scope>
    <source>
        <strain evidence="10 11">CPCC 101365</strain>
    </source>
</reference>
<evidence type="ECO:0000313" key="11">
    <source>
        <dbReference type="Proteomes" id="UP001431235"/>
    </source>
</evidence>
<dbReference type="InterPro" id="IPR036942">
    <property type="entry name" value="Beta-barrel_TonB_sf"/>
</dbReference>
<dbReference type="Proteomes" id="UP001431235">
    <property type="component" value="Unassembled WGS sequence"/>
</dbReference>
<comment type="similarity">
    <text evidence="7">Belongs to the TonB-dependent receptor family.</text>
</comment>
<evidence type="ECO:0000256" key="2">
    <source>
        <dbReference type="ARBA" id="ARBA00022448"/>
    </source>
</evidence>
<evidence type="ECO:0000256" key="3">
    <source>
        <dbReference type="ARBA" id="ARBA00022452"/>
    </source>
</evidence>
<comment type="subcellular location">
    <subcellularLocation>
        <location evidence="1 7">Cell outer membrane</location>
        <topology evidence="1 7">Multi-pass membrane protein</topology>
    </subcellularLocation>
</comment>
<keyword evidence="6 7" id="KW-0998">Cell outer membrane</keyword>
<feature type="chain" id="PRO_5045287192" evidence="8">
    <location>
        <begin position="34"/>
        <end position="989"/>
    </location>
</feature>
<evidence type="ECO:0000256" key="5">
    <source>
        <dbReference type="ARBA" id="ARBA00023136"/>
    </source>
</evidence>
<keyword evidence="10" id="KW-0675">Receptor</keyword>
<keyword evidence="5 7" id="KW-0472">Membrane</keyword>
<dbReference type="SUPFAM" id="SSF49452">
    <property type="entry name" value="Starch-binding domain-like"/>
    <property type="match status" value="1"/>
</dbReference>
<evidence type="ECO:0000256" key="6">
    <source>
        <dbReference type="ARBA" id="ARBA00023237"/>
    </source>
</evidence>
<dbReference type="EMBL" id="JAIKTS010000001">
    <property type="protein sequence ID" value="MCL7713716.1"/>
    <property type="molecule type" value="Genomic_DNA"/>
</dbReference>
<dbReference type="SUPFAM" id="SSF56935">
    <property type="entry name" value="Porins"/>
    <property type="match status" value="1"/>
</dbReference>
<dbReference type="InterPro" id="IPR057601">
    <property type="entry name" value="Oar-like_b-barrel"/>
</dbReference>
<evidence type="ECO:0000313" key="10">
    <source>
        <dbReference type="EMBL" id="MCL7713716.1"/>
    </source>
</evidence>
<dbReference type="PANTHER" id="PTHR30069">
    <property type="entry name" value="TONB-DEPENDENT OUTER MEMBRANE RECEPTOR"/>
    <property type="match status" value="1"/>
</dbReference>
<comment type="caution">
    <text evidence="10">The sequence shown here is derived from an EMBL/GenBank/DDBJ whole genome shotgun (WGS) entry which is preliminary data.</text>
</comment>
<dbReference type="Gene3D" id="2.60.40.1120">
    <property type="entry name" value="Carboxypeptidase-like, regulatory domain"/>
    <property type="match status" value="1"/>
</dbReference>